<dbReference type="Proteomes" id="UP000568751">
    <property type="component" value="Unassembled WGS sequence"/>
</dbReference>
<evidence type="ECO:0000313" key="7">
    <source>
        <dbReference type="EMBL" id="NYT27981.1"/>
    </source>
</evidence>
<feature type="transmembrane region" description="Helical" evidence="6">
    <location>
        <begin position="85"/>
        <end position="105"/>
    </location>
</feature>
<keyword evidence="5 6" id="KW-0472">Membrane</keyword>
<keyword evidence="4 6" id="KW-1133">Transmembrane helix</keyword>
<feature type="transmembrane region" description="Helical" evidence="6">
    <location>
        <begin position="163"/>
        <end position="183"/>
    </location>
</feature>
<dbReference type="AlphaFoldDB" id="A0A853F4P7"/>
<evidence type="ECO:0000256" key="6">
    <source>
        <dbReference type="SAM" id="Phobius"/>
    </source>
</evidence>
<feature type="transmembrane region" description="Helical" evidence="6">
    <location>
        <begin position="224"/>
        <end position="256"/>
    </location>
</feature>
<comment type="subcellular location">
    <subcellularLocation>
        <location evidence="1">Cell membrane</location>
        <topology evidence="1">Multi-pass membrane protein</topology>
    </subcellularLocation>
</comment>
<dbReference type="PANTHER" id="PTHR30213:SF0">
    <property type="entry name" value="UPF0761 MEMBRANE PROTEIN YIHY"/>
    <property type="match status" value="1"/>
</dbReference>
<feature type="transmembrane region" description="Helical" evidence="6">
    <location>
        <begin position="21"/>
        <end position="43"/>
    </location>
</feature>
<evidence type="ECO:0000256" key="3">
    <source>
        <dbReference type="ARBA" id="ARBA00022692"/>
    </source>
</evidence>
<dbReference type="PIRSF" id="PIRSF035875">
    <property type="entry name" value="RNase_BN"/>
    <property type="match status" value="1"/>
</dbReference>
<dbReference type="NCBIfam" id="TIGR00765">
    <property type="entry name" value="yihY_not_rbn"/>
    <property type="match status" value="1"/>
</dbReference>
<comment type="caution">
    <text evidence="7">The sequence shown here is derived from an EMBL/GenBank/DDBJ whole genome shotgun (WGS) entry which is preliminary data.</text>
</comment>
<dbReference type="PANTHER" id="PTHR30213">
    <property type="entry name" value="INNER MEMBRANE PROTEIN YHJD"/>
    <property type="match status" value="1"/>
</dbReference>
<evidence type="ECO:0000256" key="2">
    <source>
        <dbReference type="ARBA" id="ARBA00022475"/>
    </source>
</evidence>
<keyword evidence="3 6" id="KW-0812">Transmembrane</keyword>
<organism evidence="7 8">
    <name type="scientific">Candidatus Thiodubiliella endoseptemdiera</name>
    <dbReference type="NCBI Taxonomy" id="2738886"/>
    <lineage>
        <taxon>Bacteria</taxon>
        <taxon>Pseudomonadati</taxon>
        <taxon>Pseudomonadota</taxon>
        <taxon>Gammaproteobacteria</taxon>
        <taxon>Candidatus Pseudothioglobaceae</taxon>
        <taxon>Candidatus Thiodubiliella</taxon>
    </lineage>
</organism>
<sequence length="259" mass="29403">MIDIIKQTVVRFINREGFDSAAILSFSTLFAIVPGLAVGLSVFSLSPYFAELQQHLEQFLFSQLLPKNYDIATNYVQQFIAHAQALKGFTFVFLLLTVVLLLLEIDKRINLIWHDKCRRHWVQSLVSYVLVLFVGPILVGASLFVSSYVVALEFFTQLPTASYTPFLVTLGLSSLGFSILYYATPLKKVRFANALKAGIVATIGLEIIKYLLFIYIQYFPVYELIYGTLSILMLIMLWIYLAWVIVLLGGCFCYCLENK</sequence>
<protein>
    <submittedName>
        <fullName evidence="7">YihY family inner membrane protein</fullName>
    </submittedName>
</protein>
<evidence type="ECO:0000256" key="1">
    <source>
        <dbReference type="ARBA" id="ARBA00004651"/>
    </source>
</evidence>
<name>A0A853F4P7_9GAMM</name>
<proteinExistence type="predicted"/>
<dbReference type="EMBL" id="JACCHT010000002">
    <property type="protein sequence ID" value="NYT27981.1"/>
    <property type="molecule type" value="Genomic_DNA"/>
</dbReference>
<reference evidence="7 8" key="1">
    <citation type="submission" date="2020-05" db="EMBL/GenBank/DDBJ databases">
        <title>Horizontal transmission and recombination maintain forever young bacterial symbiont genomes.</title>
        <authorList>
            <person name="Russell S.L."/>
            <person name="Pepper-Tunick E."/>
            <person name="Svedberg J."/>
            <person name="Byrne A."/>
            <person name="Ruelas Castillo J."/>
            <person name="Vollmers C."/>
            <person name="Beinart R.A."/>
            <person name="Corbett-Detig R."/>
        </authorList>
    </citation>
    <scope>NUCLEOTIDE SEQUENCE [LARGE SCALE GENOMIC DNA]</scope>
    <source>
        <strain evidence="7">455</strain>
    </source>
</reference>
<dbReference type="Pfam" id="PF03631">
    <property type="entry name" value="Virul_fac_BrkB"/>
    <property type="match status" value="1"/>
</dbReference>
<dbReference type="InterPro" id="IPR017039">
    <property type="entry name" value="Virul_fac_BrkB"/>
</dbReference>
<evidence type="ECO:0000256" key="5">
    <source>
        <dbReference type="ARBA" id="ARBA00023136"/>
    </source>
</evidence>
<feature type="transmembrane region" description="Helical" evidence="6">
    <location>
        <begin position="125"/>
        <end position="151"/>
    </location>
</feature>
<keyword evidence="2" id="KW-1003">Cell membrane</keyword>
<feature type="transmembrane region" description="Helical" evidence="6">
    <location>
        <begin position="195"/>
        <end position="218"/>
    </location>
</feature>
<accession>A0A853F4P7</accession>
<gene>
    <name evidence="7" type="ORF">H0A76_08860</name>
</gene>
<dbReference type="GO" id="GO:0005886">
    <property type="term" value="C:plasma membrane"/>
    <property type="evidence" value="ECO:0007669"/>
    <property type="project" value="UniProtKB-SubCell"/>
</dbReference>
<evidence type="ECO:0000256" key="4">
    <source>
        <dbReference type="ARBA" id="ARBA00022989"/>
    </source>
</evidence>
<evidence type="ECO:0000313" key="8">
    <source>
        <dbReference type="Proteomes" id="UP000568751"/>
    </source>
</evidence>